<dbReference type="Proteomes" id="UP000468901">
    <property type="component" value="Unassembled WGS sequence"/>
</dbReference>
<evidence type="ECO:0000313" key="10">
    <source>
        <dbReference type="Proteomes" id="UP000468901"/>
    </source>
</evidence>
<keyword evidence="6 7" id="KW-0378">Hydrolase</keyword>
<evidence type="ECO:0000256" key="2">
    <source>
        <dbReference type="ARBA" id="ARBA00002704"/>
    </source>
</evidence>
<protein>
    <recommendedName>
        <fullName evidence="7">5-hydroxyisourate hydrolase</fullName>
        <shortName evidence="7">HIU hydrolase</shortName>
        <shortName evidence="7">HIUHase</shortName>
        <ecNumber evidence="7">3.5.2.17</ecNumber>
    </recommendedName>
</protein>
<comment type="catalytic activity">
    <reaction evidence="1 7">
        <text>5-hydroxyisourate + H2O = 5-hydroxy-2-oxo-4-ureido-2,5-dihydro-1H-imidazole-5-carboxylate + H(+)</text>
        <dbReference type="Rhea" id="RHEA:23736"/>
        <dbReference type="ChEBI" id="CHEBI:15377"/>
        <dbReference type="ChEBI" id="CHEBI:15378"/>
        <dbReference type="ChEBI" id="CHEBI:18072"/>
        <dbReference type="ChEBI" id="CHEBI:58639"/>
        <dbReference type="EC" id="3.5.2.17"/>
    </reaction>
</comment>
<comment type="similarity">
    <text evidence="3 7">Belongs to the transthyretin family. 5-hydroxyisourate hydrolase subfamily.</text>
</comment>
<evidence type="ECO:0000313" key="9">
    <source>
        <dbReference type="EMBL" id="KAB7741743.1"/>
    </source>
</evidence>
<comment type="caution">
    <text evidence="9">The sequence shown here is derived from an EMBL/GenBank/DDBJ whole genome shotgun (WGS) entry which is preliminary data.</text>
</comment>
<reference evidence="9 10" key="1">
    <citation type="submission" date="2019-09" db="EMBL/GenBank/DDBJ databases">
        <title>Parvibaculum sedimenti sp. nov., isolated from sediment.</title>
        <authorList>
            <person name="Wang Y."/>
        </authorList>
    </citation>
    <scope>NUCLEOTIDE SEQUENCE [LARGE SCALE GENOMIC DNA]</scope>
    <source>
        <strain evidence="9 10">HXT-9</strain>
    </source>
</reference>
<dbReference type="Gene3D" id="2.60.40.180">
    <property type="entry name" value="Transthyretin/hydroxyisourate hydrolase domain"/>
    <property type="match status" value="1"/>
</dbReference>
<evidence type="ECO:0000256" key="3">
    <source>
        <dbReference type="ARBA" id="ARBA00009850"/>
    </source>
</evidence>
<dbReference type="GO" id="GO:0033971">
    <property type="term" value="F:hydroxyisourate hydrolase activity"/>
    <property type="evidence" value="ECO:0007669"/>
    <property type="project" value="UniProtKB-EC"/>
</dbReference>
<dbReference type="PANTHER" id="PTHR10395:SF7">
    <property type="entry name" value="5-HYDROXYISOURATE HYDROLASE"/>
    <property type="match status" value="1"/>
</dbReference>
<accession>A0A6N6VKJ4</accession>
<sequence length="115" mass="12293">MAGKLTVHALDTARGTGTAGLRLTLRKLAPEATEPVDFTLDNGGRATLLDGAALTTGRYEIIFHAAEYQRANGLEVPEPPFLDEIPIHFGVADAGSHYHVPLILSPYGYSTYRGG</sequence>
<dbReference type="PROSITE" id="PS00769">
    <property type="entry name" value="TRANSTHYRETIN_2"/>
    <property type="match status" value="1"/>
</dbReference>
<organism evidence="9 10">
    <name type="scientific">Parvibaculum sedimenti</name>
    <dbReference type="NCBI Taxonomy" id="2608632"/>
    <lineage>
        <taxon>Bacteria</taxon>
        <taxon>Pseudomonadati</taxon>
        <taxon>Pseudomonadota</taxon>
        <taxon>Alphaproteobacteria</taxon>
        <taxon>Hyphomicrobiales</taxon>
        <taxon>Parvibaculaceae</taxon>
        <taxon>Parvibaculum</taxon>
    </lineage>
</organism>
<dbReference type="PANTHER" id="PTHR10395">
    <property type="entry name" value="URICASE AND TRANSTHYRETIN-RELATED"/>
    <property type="match status" value="1"/>
</dbReference>
<dbReference type="RefSeq" id="WP_152215046.1">
    <property type="nucleotide sequence ID" value="NZ_JBAQYD010000287.1"/>
</dbReference>
<evidence type="ECO:0000256" key="7">
    <source>
        <dbReference type="RuleBase" id="RU361270"/>
    </source>
</evidence>
<evidence type="ECO:0000256" key="1">
    <source>
        <dbReference type="ARBA" id="ARBA00001043"/>
    </source>
</evidence>
<dbReference type="InterPro" id="IPR036817">
    <property type="entry name" value="Transthyretin/HIU_hydrolase_sf"/>
</dbReference>
<dbReference type="Pfam" id="PF00576">
    <property type="entry name" value="Transthyretin"/>
    <property type="match status" value="1"/>
</dbReference>
<evidence type="ECO:0000256" key="6">
    <source>
        <dbReference type="ARBA" id="ARBA00022801"/>
    </source>
</evidence>
<dbReference type="AlphaFoldDB" id="A0A6N6VKJ4"/>
<gene>
    <name evidence="9" type="primary">uraH</name>
    <name evidence="9" type="ORF">F2P47_04895</name>
</gene>
<comment type="subunit">
    <text evidence="4 7">Homotetramer.</text>
</comment>
<keyword evidence="10" id="KW-1185">Reference proteome</keyword>
<dbReference type="EMBL" id="WESC01000003">
    <property type="protein sequence ID" value="KAB7741743.1"/>
    <property type="molecule type" value="Genomic_DNA"/>
</dbReference>
<evidence type="ECO:0000259" key="8">
    <source>
        <dbReference type="Pfam" id="PF00576"/>
    </source>
</evidence>
<dbReference type="InterPro" id="IPR023419">
    <property type="entry name" value="Transthyretin_CS"/>
</dbReference>
<keyword evidence="5 7" id="KW-0659">Purine metabolism</keyword>
<dbReference type="SUPFAM" id="SSF49472">
    <property type="entry name" value="Transthyretin (synonym: prealbumin)"/>
    <property type="match status" value="1"/>
</dbReference>
<proteinExistence type="inferred from homology"/>
<evidence type="ECO:0000256" key="4">
    <source>
        <dbReference type="ARBA" id="ARBA00011881"/>
    </source>
</evidence>
<feature type="domain" description="Transthyretin/hydroxyisourate hydrolase" evidence="8">
    <location>
        <begin position="5"/>
        <end position="114"/>
    </location>
</feature>
<dbReference type="GO" id="GO:0006144">
    <property type="term" value="P:purine nucleobase metabolic process"/>
    <property type="evidence" value="ECO:0007669"/>
    <property type="project" value="UniProtKB-KW"/>
</dbReference>
<dbReference type="NCBIfam" id="TIGR02962">
    <property type="entry name" value="hdxy_isourate"/>
    <property type="match status" value="1"/>
</dbReference>
<name>A0A6N6VKJ4_9HYPH</name>
<comment type="function">
    <text evidence="2">Catalyzes the hydrolysis of 5-hydroxyisourate (HIU) to 2-oxo-4-hydroxy-4-carboxy-5-ureidoimidazoline (OHCU).</text>
</comment>
<dbReference type="InterPro" id="IPR023416">
    <property type="entry name" value="Transthyretin/HIU_hydrolase_d"/>
</dbReference>
<evidence type="ECO:0000256" key="5">
    <source>
        <dbReference type="ARBA" id="ARBA00022631"/>
    </source>
</evidence>
<dbReference type="InterPro" id="IPR014306">
    <property type="entry name" value="Hydroxyisourate_hydrolase"/>
</dbReference>
<dbReference type="EC" id="3.5.2.17" evidence="7"/>